<evidence type="ECO:0000259" key="4">
    <source>
        <dbReference type="PROSITE" id="PS50172"/>
    </source>
</evidence>
<comment type="caution">
    <text evidence="5">The sequence shown here is derived from an EMBL/GenBank/DDBJ whole genome shotgun (WGS) entry which is preliminary data.</text>
</comment>
<dbReference type="RefSeq" id="WP_006285030.1">
    <property type="nucleotide sequence ID" value="NZ_BALG01000042.1"/>
</dbReference>
<dbReference type="SUPFAM" id="SSF53098">
    <property type="entry name" value="Ribonuclease H-like"/>
    <property type="match status" value="1"/>
</dbReference>
<dbReference type="Pfam" id="PF00929">
    <property type="entry name" value="RNase_T"/>
    <property type="match status" value="1"/>
</dbReference>
<dbReference type="InterPro" id="IPR001357">
    <property type="entry name" value="BRCT_dom"/>
</dbReference>
<dbReference type="GO" id="GO:0003887">
    <property type="term" value="F:DNA-directed DNA polymerase activity"/>
    <property type="evidence" value="ECO:0007669"/>
    <property type="project" value="InterPro"/>
</dbReference>
<dbReference type="NCBIfam" id="TIGR00573">
    <property type="entry name" value="dnaq"/>
    <property type="match status" value="1"/>
</dbReference>
<proteinExistence type="predicted"/>
<dbReference type="CDD" id="cd17748">
    <property type="entry name" value="BRCT_DNA_ligase_like"/>
    <property type="match status" value="1"/>
</dbReference>
<dbReference type="CDD" id="cd06127">
    <property type="entry name" value="DEDDh"/>
    <property type="match status" value="1"/>
</dbReference>
<dbReference type="Gene3D" id="3.30.420.10">
    <property type="entry name" value="Ribonuclease H-like superfamily/Ribonuclease H"/>
    <property type="match status" value="1"/>
</dbReference>
<gene>
    <name evidence="5" type="ORF">PPOP_1039</name>
</gene>
<dbReference type="EMBL" id="BALG01000042">
    <property type="protein sequence ID" value="GAC41688.1"/>
    <property type="molecule type" value="Genomic_DNA"/>
</dbReference>
<name>M9M3D6_PAEPP</name>
<dbReference type="PANTHER" id="PTHR30231">
    <property type="entry name" value="DNA POLYMERASE III SUBUNIT EPSILON"/>
    <property type="match status" value="1"/>
</dbReference>
<dbReference type="AlphaFoldDB" id="M9M3D6"/>
<dbReference type="PROSITE" id="PS50172">
    <property type="entry name" value="BRCT"/>
    <property type="match status" value="1"/>
</dbReference>
<protein>
    <submittedName>
        <fullName evidence="5">DNA polymerase III</fullName>
    </submittedName>
</protein>
<dbReference type="InterPro" id="IPR036397">
    <property type="entry name" value="RNaseH_sf"/>
</dbReference>
<dbReference type="InterPro" id="IPR013520">
    <property type="entry name" value="Ribonucl_H"/>
</dbReference>
<evidence type="ECO:0000256" key="1">
    <source>
        <dbReference type="ARBA" id="ARBA00022722"/>
    </source>
</evidence>
<dbReference type="FunFam" id="3.30.420.10:FF:000045">
    <property type="entry name" value="3'-5' exonuclease DinG"/>
    <property type="match status" value="1"/>
</dbReference>
<dbReference type="Gene3D" id="3.40.50.10190">
    <property type="entry name" value="BRCT domain"/>
    <property type="match status" value="1"/>
</dbReference>
<dbReference type="GO" id="GO:0005829">
    <property type="term" value="C:cytosol"/>
    <property type="evidence" value="ECO:0007669"/>
    <property type="project" value="TreeGrafter"/>
</dbReference>
<dbReference type="InterPro" id="IPR012337">
    <property type="entry name" value="RNaseH-like_sf"/>
</dbReference>
<dbReference type="Pfam" id="PF00533">
    <property type="entry name" value="BRCT"/>
    <property type="match status" value="1"/>
</dbReference>
<evidence type="ECO:0000256" key="3">
    <source>
        <dbReference type="ARBA" id="ARBA00022839"/>
    </source>
</evidence>
<dbReference type="InterPro" id="IPR036420">
    <property type="entry name" value="BRCT_dom_sf"/>
</dbReference>
<organism evidence="5 6">
    <name type="scientific">Paenibacillus popilliae ATCC 14706</name>
    <dbReference type="NCBI Taxonomy" id="1212764"/>
    <lineage>
        <taxon>Bacteria</taxon>
        <taxon>Bacillati</taxon>
        <taxon>Bacillota</taxon>
        <taxon>Bacilli</taxon>
        <taxon>Bacillales</taxon>
        <taxon>Paenibacillaceae</taxon>
        <taxon>Paenibacillus</taxon>
    </lineage>
</organism>
<keyword evidence="2" id="KW-0378">Hydrolase</keyword>
<evidence type="ECO:0000313" key="5">
    <source>
        <dbReference type="EMBL" id="GAC41688.1"/>
    </source>
</evidence>
<dbReference type="SUPFAM" id="SSF52113">
    <property type="entry name" value="BRCT domain"/>
    <property type="match status" value="1"/>
</dbReference>
<dbReference type="GO" id="GO:0008408">
    <property type="term" value="F:3'-5' exonuclease activity"/>
    <property type="evidence" value="ECO:0007669"/>
    <property type="project" value="TreeGrafter"/>
</dbReference>
<feature type="domain" description="BRCT" evidence="4">
    <location>
        <begin position="216"/>
        <end position="309"/>
    </location>
</feature>
<dbReference type="InterPro" id="IPR006054">
    <property type="entry name" value="DnaQ"/>
</dbReference>
<sequence>MLEVLPRTERKFKGKSLTSILQDYTILDLETTGLDPRFEEILELSAIKVRNNEVIDIFQSLVKPEHRIGDFITNLTGITNEMVKDAPKIENALPNFLRFIGDDVVVIHNAHFDVNFIYDFSLTITGTPFSNNFVDTLRLSRKLFPELKNHRLKTLADYFELTLPNHRSLDDCKAAIELYQFISNHVASNNLSLEKLFVRKKYTKASSITTEKEDFDESHPLYGKVCVFTGTLEKMSRKDAMQIVVDLGGHCADGVNKKSNYLILGNFDYSKSIKDGKSSKLKKAESLILSGQDLEIISENVFYELVDQD</sequence>
<dbReference type="OrthoDB" id="9804290at2"/>
<accession>M9M3D6</accession>
<dbReference type="SMART" id="SM00479">
    <property type="entry name" value="EXOIII"/>
    <property type="match status" value="1"/>
</dbReference>
<dbReference type="GO" id="GO:0003677">
    <property type="term" value="F:DNA binding"/>
    <property type="evidence" value="ECO:0007669"/>
    <property type="project" value="InterPro"/>
</dbReference>
<dbReference type="Proteomes" id="UP000029453">
    <property type="component" value="Unassembled WGS sequence"/>
</dbReference>
<evidence type="ECO:0000256" key="2">
    <source>
        <dbReference type="ARBA" id="ARBA00022801"/>
    </source>
</evidence>
<reference evidence="5 6" key="1">
    <citation type="submission" date="2012-10" db="EMBL/GenBank/DDBJ databases">
        <title>Draft Genome Sequence of Paenibacillus popilliae ATCC 14706T.</title>
        <authorList>
            <person name="Iiyama K."/>
            <person name="Mori K."/>
            <person name="Mon H."/>
            <person name="Chieda Y."/>
            <person name="Lee J.M."/>
            <person name="Kusakabe T."/>
            <person name="Tashiro K."/>
            <person name="Asano S."/>
            <person name="Yasunaga-Aoki C."/>
            <person name="Shimizu S."/>
        </authorList>
    </citation>
    <scope>NUCLEOTIDE SEQUENCE [LARGE SCALE GENOMIC DNA]</scope>
    <source>
        <strain evidence="5 6">ATCC 14706</strain>
    </source>
</reference>
<keyword evidence="1" id="KW-0540">Nuclease</keyword>
<keyword evidence="6" id="KW-1185">Reference proteome</keyword>
<evidence type="ECO:0000313" key="6">
    <source>
        <dbReference type="Proteomes" id="UP000029453"/>
    </source>
</evidence>
<dbReference type="GO" id="GO:0045004">
    <property type="term" value="P:DNA replication proofreading"/>
    <property type="evidence" value="ECO:0007669"/>
    <property type="project" value="TreeGrafter"/>
</dbReference>
<dbReference type="PANTHER" id="PTHR30231:SF41">
    <property type="entry name" value="DNA POLYMERASE III SUBUNIT EPSILON"/>
    <property type="match status" value="1"/>
</dbReference>
<keyword evidence="3" id="KW-0269">Exonuclease</keyword>